<dbReference type="Gene3D" id="3.40.50.720">
    <property type="entry name" value="NAD(P)-binding Rossmann-like Domain"/>
    <property type="match status" value="1"/>
</dbReference>
<accession>A0ABY4CPR2</accession>
<gene>
    <name evidence="6" type="ORF">LSG31_10190</name>
</gene>
<dbReference type="InterPro" id="IPR036291">
    <property type="entry name" value="NAD(P)-bd_dom_sf"/>
</dbReference>
<dbReference type="Pfam" id="PF00725">
    <property type="entry name" value="3HCDH"/>
    <property type="match status" value="1"/>
</dbReference>
<dbReference type="Pfam" id="PF02737">
    <property type="entry name" value="3HCDH_N"/>
    <property type="match status" value="1"/>
</dbReference>
<feature type="domain" description="3-hydroxyacyl-CoA dehydrogenase C-terminal" evidence="4">
    <location>
        <begin position="147"/>
        <end position="243"/>
    </location>
</feature>
<feature type="domain" description="3-hydroxyacyl-CoA dehydrogenase NAD binding" evidence="5">
    <location>
        <begin position="44"/>
        <end position="139"/>
    </location>
</feature>
<dbReference type="RefSeq" id="WP_347439152.1">
    <property type="nucleotide sequence ID" value="NZ_CP089291.1"/>
</dbReference>
<dbReference type="PANTHER" id="PTHR48075">
    <property type="entry name" value="3-HYDROXYACYL-COA DEHYDROGENASE FAMILY PROTEIN"/>
    <property type="match status" value="1"/>
</dbReference>
<evidence type="ECO:0000256" key="1">
    <source>
        <dbReference type="ARBA" id="ARBA00005086"/>
    </source>
</evidence>
<protein>
    <submittedName>
        <fullName evidence="6">3-hydroxyacyl-CoA dehydrogenase family protein</fullName>
    </submittedName>
</protein>
<organism evidence="6 7">
    <name type="scientific">Fodinisporobacter ferrooxydans</name>
    <dbReference type="NCBI Taxonomy" id="2901836"/>
    <lineage>
        <taxon>Bacteria</taxon>
        <taxon>Bacillati</taxon>
        <taxon>Bacillota</taxon>
        <taxon>Bacilli</taxon>
        <taxon>Bacillales</taxon>
        <taxon>Alicyclobacillaceae</taxon>
        <taxon>Fodinisporobacter</taxon>
    </lineage>
</organism>
<comment type="pathway">
    <text evidence="1">Lipid metabolism; butanoate metabolism.</text>
</comment>
<evidence type="ECO:0000313" key="7">
    <source>
        <dbReference type="Proteomes" id="UP000830167"/>
    </source>
</evidence>
<comment type="similarity">
    <text evidence="2">Belongs to the 3-hydroxyacyl-CoA dehydrogenase family.</text>
</comment>
<dbReference type="InterPro" id="IPR013328">
    <property type="entry name" value="6PGD_dom2"/>
</dbReference>
<dbReference type="Gene3D" id="1.10.1040.10">
    <property type="entry name" value="N-(1-d-carboxylethyl)-l-norvaline Dehydrogenase, domain 2"/>
    <property type="match status" value="1"/>
</dbReference>
<evidence type="ECO:0000256" key="2">
    <source>
        <dbReference type="ARBA" id="ARBA00009463"/>
    </source>
</evidence>
<dbReference type="InterPro" id="IPR006108">
    <property type="entry name" value="3HC_DH_C"/>
</dbReference>
<dbReference type="InterPro" id="IPR008927">
    <property type="entry name" value="6-PGluconate_DH-like_C_sf"/>
</dbReference>
<dbReference type="EMBL" id="CP089291">
    <property type="protein sequence ID" value="UOF92485.1"/>
    <property type="molecule type" value="Genomic_DNA"/>
</dbReference>
<keyword evidence="7" id="KW-1185">Reference proteome</keyword>
<sequence>MTMTNNVIVLAGNGSLYQELAQLLEDRNYQVIDHKYYEIYKDRIRFAVEVTNVDLQMKKAGIQKLDQVLPAHIPILSTSLAITATEIASWAKYPDRICGFGTLVPLSERNLIEIAPALQTSRDTIQMAESLIHSLGKEVEIVDDEAGLVFPRILSLIINEAAFTVMEGTATPGDIDIAMKKGTNYPYGPLEWADRIGLDEVYAIVQGLHKNLAEERYRPAPLLRKKVLAGMVGVRNGQGFYTYEKPGV</sequence>
<keyword evidence="3" id="KW-0560">Oxidoreductase</keyword>
<evidence type="ECO:0000259" key="4">
    <source>
        <dbReference type="Pfam" id="PF00725"/>
    </source>
</evidence>
<reference evidence="6" key="1">
    <citation type="submission" date="2021-12" db="EMBL/GenBank/DDBJ databases">
        <title>Alicyclobacillaceae gen. nov., sp. nov., isolated from chalcocite enrichment system.</title>
        <authorList>
            <person name="Jiang Z."/>
        </authorList>
    </citation>
    <scope>NUCLEOTIDE SEQUENCE</scope>
    <source>
        <strain evidence="6">MYW30-H2</strain>
    </source>
</reference>
<dbReference type="SUPFAM" id="SSF51735">
    <property type="entry name" value="NAD(P)-binding Rossmann-fold domains"/>
    <property type="match status" value="1"/>
</dbReference>
<dbReference type="InterPro" id="IPR006176">
    <property type="entry name" value="3-OHacyl-CoA_DH_NAD-bd"/>
</dbReference>
<evidence type="ECO:0000256" key="3">
    <source>
        <dbReference type="ARBA" id="ARBA00023002"/>
    </source>
</evidence>
<evidence type="ECO:0000313" key="6">
    <source>
        <dbReference type="EMBL" id="UOF92485.1"/>
    </source>
</evidence>
<dbReference type="PANTHER" id="PTHR48075:SF5">
    <property type="entry name" value="3-HYDROXYBUTYRYL-COA DEHYDROGENASE"/>
    <property type="match status" value="1"/>
</dbReference>
<proteinExistence type="inferred from homology"/>
<dbReference type="SUPFAM" id="SSF48179">
    <property type="entry name" value="6-phosphogluconate dehydrogenase C-terminal domain-like"/>
    <property type="match status" value="1"/>
</dbReference>
<dbReference type="Proteomes" id="UP000830167">
    <property type="component" value="Chromosome"/>
</dbReference>
<evidence type="ECO:0000259" key="5">
    <source>
        <dbReference type="Pfam" id="PF02737"/>
    </source>
</evidence>
<name>A0ABY4CPR2_9BACL</name>